<accession>A0A086A859</accession>
<comment type="caution">
    <text evidence="1">The sequence shown here is derived from an EMBL/GenBank/DDBJ whole genome shotgun (WGS) entry which is preliminary data.</text>
</comment>
<dbReference type="RefSeq" id="WP_034710595.1">
    <property type="nucleotide sequence ID" value="NZ_JPRH01000003.1"/>
</dbReference>
<dbReference type="STRING" id="445961.IW15_08800"/>
<reference evidence="1 2" key="1">
    <citation type="submission" date="2014-07" db="EMBL/GenBank/DDBJ databases">
        <title>Genome of Chryseobacterium soli DSM 19298.</title>
        <authorList>
            <person name="Stropko S.J."/>
            <person name="Pipes S.E."/>
            <person name="Newman J."/>
        </authorList>
    </citation>
    <scope>NUCLEOTIDE SEQUENCE [LARGE SCALE GENOMIC DNA]</scope>
    <source>
        <strain evidence="1 2">DSM 19298</strain>
    </source>
</reference>
<name>A0A086A859_9FLAO</name>
<dbReference type="Proteomes" id="UP000028705">
    <property type="component" value="Unassembled WGS sequence"/>
</dbReference>
<proteinExistence type="predicted"/>
<sequence length="430" mass="48561">MAGGTITRIALGGSSTLVEENFTGFYDTLAMSAGENNAFKASTTNHGKPDQPPAGKFFIKGWWTDAKDQPIKEAVIGDTIRFHIQTQNIKDGEKVNFTVYEWDNLKWMNDKLELTDKDTGKESTTITIKGGKGYVEWTTGEASRALLNESLEGNELEMFVECTYKNEQLDLPVNTWDYLILYEKEVLITVIVELPHSHYTFGKAAKAAWGKQWDEAQTMAVNSLGLAGHSAMSIGERYFDYGPDNRPGTYSEKDYDVDFNKDGDKDDDVYLASPSYMDSPGRPWWGENVAKKLGIKPTDVKLNQVLDYIKLKWQLTGIYGEVHTIEFYVKESEAHKMIIWWEERYKHLKVYSVFPWTGEQCTTAVKTAIQQAFPFKITQLLGGKNWIPDTTQAPAGLLEDLKSFVSTSKKHASALAKNKIIKEESKDFKG</sequence>
<evidence type="ECO:0000313" key="2">
    <source>
        <dbReference type="Proteomes" id="UP000028705"/>
    </source>
</evidence>
<dbReference type="EMBL" id="JPRH01000003">
    <property type="protein sequence ID" value="KFF12873.1"/>
    <property type="molecule type" value="Genomic_DNA"/>
</dbReference>
<gene>
    <name evidence="1" type="ORF">IW15_08800</name>
</gene>
<evidence type="ECO:0000313" key="1">
    <source>
        <dbReference type="EMBL" id="KFF12873.1"/>
    </source>
</evidence>
<organism evidence="1 2">
    <name type="scientific">Chryseobacterium soli</name>
    <dbReference type="NCBI Taxonomy" id="445961"/>
    <lineage>
        <taxon>Bacteria</taxon>
        <taxon>Pseudomonadati</taxon>
        <taxon>Bacteroidota</taxon>
        <taxon>Flavobacteriia</taxon>
        <taxon>Flavobacteriales</taxon>
        <taxon>Weeksellaceae</taxon>
        <taxon>Chryseobacterium group</taxon>
        <taxon>Chryseobacterium</taxon>
    </lineage>
</organism>
<protein>
    <submittedName>
        <fullName evidence="1">Uncharacterized protein</fullName>
    </submittedName>
</protein>
<dbReference type="eggNOG" id="ENOG5030J57">
    <property type="taxonomic scope" value="Bacteria"/>
</dbReference>
<keyword evidence="2" id="KW-1185">Reference proteome</keyword>
<dbReference type="AlphaFoldDB" id="A0A086A859"/>
<dbReference type="OrthoDB" id="1261782at2"/>